<dbReference type="PANTHER" id="PTHR42254:SF1">
    <property type="entry name" value="CALCINEURIN-LIKE PHOSPHOESTERASE DOMAIN-CONTAINING PROTEIN"/>
    <property type="match status" value="1"/>
</dbReference>
<dbReference type="AlphaFoldDB" id="A0A812Q458"/>
<dbReference type="InterPro" id="IPR029052">
    <property type="entry name" value="Metallo-depent_PP-like"/>
</dbReference>
<organism evidence="1 2">
    <name type="scientific">Symbiodinium pilosum</name>
    <name type="common">Dinoflagellate</name>
    <dbReference type="NCBI Taxonomy" id="2952"/>
    <lineage>
        <taxon>Eukaryota</taxon>
        <taxon>Sar</taxon>
        <taxon>Alveolata</taxon>
        <taxon>Dinophyceae</taxon>
        <taxon>Suessiales</taxon>
        <taxon>Symbiodiniaceae</taxon>
        <taxon>Symbiodinium</taxon>
    </lineage>
</organism>
<name>A0A812Q458_SYMPI</name>
<dbReference type="EMBL" id="CAJNIZ010014025">
    <property type="protein sequence ID" value="CAE7357177.1"/>
    <property type="molecule type" value="Genomic_DNA"/>
</dbReference>
<reference evidence="1" key="1">
    <citation type="submission" date="2021-02" db="EMBL/GenBank/DDBJ databases">
        <authorList>
            <person name="Dougan E. K."/>
            <person name="Rhodes N."/>
            <person name="Thang M."/>
            <person name="Chan C."/>
        </authorList>
    </citation>
    <scope>NUCLEOTIDE SEQUENCE</scope>
</reference>
<protein>
    <submittedName>
        <fullName evidence="1">Tdp2 protein</fullName>
    </submittedName>
</protein>
<dbReference type="Proteomes" id="UP000649617">
    <property type="component" value="Unassembled WGS sequence"/>
</dbReference>
<dbReference type="PANTHER" id="PTHR42254">
    <property type="entry name" value="METALLOPHOS DOMAIN-CONTAINING PROTEIN"/>
    <property type="match status" value="1"/>
</dbReference>
<evidence type="ECO:0000313" key="1">
    <source>
        <dbReference type="EMBL" id="CAE7357177.1"/>
    </source>
</evidence>
<sequence>VFGGDLFDRGNGDLRLARELVRLKKRHPERVFLIMGNRDINKMRLTAELEADEVRRGKNAAYPAWWDANATTLTDFLEKKQLPDTRVNRLKWILQCTMGSPKAFALRREELAHLEHKAVSDISDEEVLNSFDRSVEEDGEVTSYLQNAQIGVIIGDTLFVHGAVERQALGFVPSPTLRYIRNSPEDVRGKGSRCDLPLREWIEGLNTFAADQVDTWQLSPDWQGNGERVRGGEALMAYQSRPAMALHTVVVTCYVDGHSMPARKAIDKDKFEGYQKCSDPLSPEVVKYLLEGGVRRIVVGHKPSGAAPAVLRTSGPDGLGYEVVSGDTNYASPKGPCLRGGSWCEVRISLNPSDGTSRTRLHGKLPDDSGEYDFCLPALGTPVKSDDEGDQLIGHETTEGWWVRVRLLTSDGSRRYLLSKGKGRKADYIMKDATEIEVCSARCKDQAAKALWSLIARFPMALLRGVRFGDCPLVRRVTSSEEDEDDSVSNVAVSWQSIGWITDNLPHWHFTFGISADDFYTWKDSLSKDEQALLLKQAQNEFSKKFRKSDEFTQDLPEEKIQSFAKVLKKFFDNEKDDYKKEADQRVPDYDALKNKAALVSYDFGLKRRVVEIDRDADRRWMYASMKLRKDEEAGKEAINSAPKEDAYKFSEDTVAQVHKFLSEANSASSAPADTKAAIDKVLKETPADKELSVRFPRIMHEHIYKKVSDLQKEIAEFGANHSEAETKEFKTRTAPEELLKYMEELLPPYWEAREANEKKVENLKAFFRSQKASAGKTKADVVKEIFKVMSAHSDTPLPPLDEEMLADLSKIPAQLEGEFKHNWGTAEKLYKSEAIDSFGNKYLLGVFETKGEAEKAFDEWNKEYDQAGADVKESLSGWAKQQEANLAEDQDAVDRMRKALEEARR</sequence>
<keyword evidence="2" id="KW-1185">Reference proteome</keyword>
<feature type="non-terminal residue" evidence="1">
    <location>
        <position position="1"/>
    </location>
</feature>
<comment type="caution">
    <text evidence="1">The sequence shown here is derived from an EMBL/GenBank/DDBJ whole genome shotgun (WGS) entry which is preliminary data.</text>
</comment>
<proteinExistence type="predicted"/>
<gene>
    <name evidence="1" type="primary">tdp2</name>
    <name evidence="1" type="ORF">SPIL2461_LOCUS8513</name>
</gene>
<evidence type="ECO:0000313" key="2">
    <source>
        <dbReference type="Proteomes" id="UP000649617"/>
    </source>
</evidence>
<accession>A0A812Q458</accession>
<dbReference type="OrthoDB" id="416745at2759"/>
<dbReference type="Gene3D" id="3.60.21.10">
    <property type="match status" value="1"/>
</dbReference>
<dbReference type="SUPFAM" id="SSF56300">
    <property type="entry name" value="Metallo-dependent phosphatases"/>
    <property type="match status" value="1"/>
</dbReference>